<evidence type="ECO:0000313" key="2">
    <source>
        <dbReference type="Proteomes" id="UP000492821"/>
    </source>
</evidence>
<feature type="transmembrane region" description="Helical" evidence="1">
    <location>
        <begin position="67"/>
        <end position="89"/>
    </location>
</feature>
<proteinExistence type="predicted"/>
<sequence length="265" mass="30136">MLLPQKYVVNFGFFSLIASGDVWNVLTGISIVFTIFVYTDSVLNTVVQTYFAMYASIHEVPNTLKKYFFTGLVTSSLLCCSIYFTVAIMHCDKPDVITNTLQQKFPYNLAIIKLSRNPMHIVGLQSHIEIFVAVGAVSLVWMIVRFVILSVFIYYLWKNNKDNRLQSTTKQRIRSALTFAAAQLVCCLVFFAIPAIFTAVMFGTTVTFYGQLFVQQCMYLVLIVYPILNTFCAFLFVKPYRQVLCSCRNRSKGVSIVIAQRLLNS</sequence>
<keyword evidence="1" id="KW-0472">Membrane</keyword>
<dbReference type="Pfam" id="PF10317">
    <property type="entry name" value="7TM_GPCR_Srd"/>
    <property type="match status" value="1"/>
</dbReference>
<feature type="transmembrane region" description="Helical" evidence="1">
    <location>
        <begin position="130"/>
        <end position="157"/>
    </location>
</feature>
<dbReference type="InterPro" id="IPR019421">
    <property type="entry name" value="7TM_GPCR_serpentine_rcpt_Srd"/>
</dbReference>
<dbReference type="WBParaSite" id="Pan_g18888.t1">
    <property type="protein sequence ID" value="Pan_g18888.t1"/>
    <property type="gene ID" value="Pan_g18888"/>
</dbReference>
<reference evidence="3" key="2">
    <citation type="submission" date="2020-10" db="UniProtKB">
        <authorList>
            <consortium name="WormBaseParasite"/>
        </authorList>
    </citation>
    <scope>IDENTIFICATION</scope>
</reference>
<keyword evidence="1" id="KW-1133">Transmembrane helix</keyword>
<dbReference type="Proteomes" id="UP000492821">
    <property type="component" value="Unassembled WGS sequence"/>
</dbReference>
<reference evidence="2" key="1">
    <citation type="journal article" date="2013" name="Genetics">
        <title>The draft genome and transcriptome of Panagrellus redivivus are shaped by the harsh demands of a free-living lifestyle.</title>
        <authorList>
            <person name="Srinivasan J."/>
            <person name="Dillman A.R."/>
            <person name="Macchietto M.G."/>
            <person name="Heikkinen L."/>
            <person name="Lakso M."/>
            <person name="Fracchia K.M."/>
            <person name="Antoshechkin I."/>
            <person name="Mortazavi A."/>
            <person name="Wong G."/>
            <person name="Sternberg P.W."/>
        </authorList>
    </citation>
    <scope>NUCLEOTIDE SEQUENCE [LARGE SCALE GENOMIC DNA]</scope>
    <source>
        <strain evidence="2">MT8872</strain>
    </source>
</reference>
<feature type="transmembrane region" description="Helical" evidence="1">
    <location>
        <begin position="32"/>
        <end position="55"/>
    </location>
</feature>
<dbReference type="AlphaFoldDB" id="A0A7E4VBP8"/>
<accession>A0A7E4VBP8</accession>
<keyword evidence="2" id="KW-1185">Reference proteome</keyword>
<name>A0A7E4VBP8_PANRE</name>
<evidence type="ECO:0000313" key="3">
    <source>
        <dbReference type="WBParaSite" id="Pan_g18888.t1"/>
    </source>
</evidence>
<protein>
    <submittedName>
        <fullName evidence="3">G_PROTEIN_RECEP_F1_2 domain-containing protein</fullName>
    </submittedName>
</protein>
<organism evidence="2 3">
    <name type="scientific">Panagrellus redivivus</name>
    <name type="common">Microworm</name>
    <dbReference type="NCBI Taxonomy" id="6233"/>
    <lineage>
        <taxon>Eukaryota</taxon>
        <taxon>Metazoa</taxon>
        <taxon>Ecdysozoa</taxon>
        <taxon>Nematoda</taxon>
        <taxon>Chromadorea</taxon>
        <taxon>Rhabditida</taxon>
        <taxon>Tylenchina</taxon>
        <taxon>Panagrolaimomorpha</taxon>
        <taxon>Panagrolaimoidea</taxon>
        <taxon>Panagrolaimidae</taxon>
        <taxon>Panagrellus</taxon>
    </lineage>
</organism>
<evidence type="ECO:0000256" key="1">
    <source>
        <dbReference type="SAM" id="Phobius"/>
    </source>
</evidence>
<keyword evidence="1" id="KW-0812">Transmembrane</keyword>
<feature type="transmembrane region" description="Helical" evidence="1">
    <location>
        <begin position="213"/>
        <end position="237"/>
    </location>
</feature>
<feature type="transmembrane region" description="Helical" evidence="1">
    <location>
        <begin position="177"/>
        <end position="201"/>
    </location>
</feature>